<proteinExistence type="predicted"/>
<dbReference type="SUPFAM" id="SSF82784">
    <property type="entry name" value="OsmC-like"/>
    <property type="match status" value="1"/>
</dbReference>
<keyword evidence="2" id="KW-1185">Reference proteome</keyword>
<evidence type="ECO:0000313" key="1">
    <source>
        <dbReference type="EMBL" id="KKO19430.1"/>
    </source>
</evidence>
<sequence>MIHLYDIGYKERRRDMAQEKKVNGVDVEQLFSTIEGIKKKPEIAKFKFRATNKWVDGTHNRATIKDFYGAGKEDNSREPLVFELDEPPVLLGKNEGANPVEYLLVALSGCLTTSLIAHASAKGIKVRAVESRLEGDLDLRGFLGISEDVKVGFEKIRVYFKIDADISAQQKEDLIRMAQKYSPVYNSIANPVPVIVQHEE</sequence>
<comment type="caution">
    <text evidence="1">The sequence shown here is derived from an EMBL/GenBank/DDBJ whole genome shotgun (WGS) entry which is preliminary data.</text>
</comment>
<accession>A0A0M2UUX9</accession>
<dbReference type="EMBL" id="LAQJ01000192">
    <property type="protein sequence ID" value="KKO19430.1"/>
    <property type="molecule type" value="Genomic_DNA"/>
</dbReference>
<name>A0A0M2UUX9_9BACT</name>
<dbReference type="PANTHER" id="PTHR35368">
    <property type="entry name" value="HYDROPEROXIDE REDUCTASE"/>
    <property type="match status" value="1"/>
</dbReference>
<dbReference type="InterPro" id="IPR015946">
    <property type="entry name" value="KH_dom-like_a/b"/>
</dbReference>
<dbReference type="InterPro" id="IPR052924">
    <property type="entry name" value="OsmC/Ohr_hydroprdx_reductase"/>
</dbReference>
<gene>
    <name evidence="1" type="ORF">BROFUL_01862</name>
</gene>
<protein>
    <recommendedName>
        <fullName evidence="3">OsmC-like protein</fullName>
    </recommendedName>
</protein>
<dbReference type="AlphaFoldDB" id="A0A0M2UUX9"/>
<evidence type="ECO:0008006" key="3">
    <source>
        <dbReference type="Google" id="ProtNLM"/>
    </source>
</evidence>
<dbReference type="InterPro" id="IPR003718">
    <property type="entry name" value="OsmC/Ohr_fam"/>
</dbReference>
<dbReference type="Pfam" id="PF02566">
    <property type="entry name" value="OsmC"/>
    <property type="match status" value="1"/>
</dbReference>
<dbReference type="Gene3D" id="3.30.300.20">
    <property type="match status" value="1"/>
</dbReference>
<reference evidence="1 2" key="1">
    <citation type="journal article" date="2013" name="BMC Microbiol.">
        <title>Identification of the type II cytochrome c maturation pathway in anammox bacteria by comparative genomics.</title>
        <authorList>
            <person name="Ferousi C."/>
            <person name="Speth D.R."/>
            <person name="Reimann J."/>
            <person name="Op den Camp H.J."/>
            <person name="Allen J.W."/>
            <person name="Keltjens J.T."/>
            <person name="Jetten M.S."/>
        </authorList>
    </citation>
    <scope>NUCLEOTIDE SEQUENCE [LARGE SCALE GENOMIC DNA]</scope>
    <source>
        <strain evidence="1">RU1</strain>
    </source>
</reference>
<dbReference type="PANTHER" id="PTHR35368:SF1">
    <property type="entry name" value="HYDROPEROXIDE REDUCTASE"/>
    <property type="match status" value="1"/>
</dbReference>
<organism evidence="1 2">
    <name type="scientific">Candidatus Brocadia fulgida</name>
    <dbReference type="NCBI Taxonomy" id="380242"/>
    <lineage>
        <taxon>Bacteria</taxon>
        <taxon>Pseudomonadati</taxon>
        <taxon>Planctomycetota</taxon>
        <taxon>Candidatus Brocadiia</taxon>
        <taxon>Candidatus Brocadiales</taxon>
        <taxon>Candidatus Brocadiaceae</taxon>
        <taxon>Candidatus Brocadia</taxon>
    </lineage>
</organism>
<dbReference type="Proteomes" id="UP000034954">
    <property type="component" value="Unassembled WGS sequence"/>
</dbReference>
<evidence type="ECO:0000313" key="2">
    <source>
        <dbReference type="Proteomes" id="UP000034954"/>
    </source>
</evidence>
<dbReference type="PATRIC" id="fig|380242.3.peg.2318"/>
<dbReference type="InterPro" id="IPR036102">
    <property type="entry name" value="OsmC/Ohrsf"/>
</dbReference>